<accession>A0AAC9PSC8</accession>
<gene>
    <name evidence="1" type="ORF">UA74_14070</name>
</gene>
<dbReference type="RefSeq" id="WP_157434174.1">
    <property type="nucleotide sequence ID" value="NZ_CP016076.1"/>
</dbReference>
<organism evidence="1 2">
    <name type="scientific">Actinoalloteichus fjordicus</name>
    <dbReference type="NCBI Taxonomy" id="1612552"/>
    <lineage>
        <taxon>Bacteria</taxon>
        <taxon>Bacillati</taxon>
        <taxon>Actinomycetota</taxon>
        <taxon>Actinomycetes</taxon>
        <taxon>Pseudonocardiales</taxon>
        <taxon>Pseudonocardiaceae</taxon>
        <taxon>Actinoalloteichus</taxon>
    </lineage>
</organism>
<dbReference type="AlphaFoldDB" id="A0AAC9PSC8"/>
<name>A0AAC9PSC8_9PSEU</name>
<sequence length="332" mass="35563">MNDETRTQAEHSWPAGTGGRPGFCFSFVRETLPEQALCLLGGVEDDIVVATQERGLELTRSFDLGYPEVARAVRLGSWTVLMEIDGFQGTRREVLRGLSTGGEAVSVFRDAGDTGQITHAVDGVVRTCFDQLAPDRRWGAEPDALVDAMASVGLHDQGRGAAAPAVDPDSAALALVERLTGVRLTEADTTGHLLTVPFHAPLPDARPSLRLAALEPHAPEAAARLAEKSRPTSRGELIELVRGMAEGAGLNDSEALRRALAEAEAGHEVALDRGSPVYEQVLAWQVDQQRARRSTGLPAETRLDAEARAAIRARHEVGLAVRDALAVLNKVR</sequence>
<reference evidence="2" key="1">
    <citation type="submission" date="2016-06" db="EMBL/GenBank/DDBJ databases">
        <title>Complete genome sequence of Actinoalloteichus fjordicus DSM 46855 (=ADI127-17), type strain of the new species Actinoalloteichus fjordicus.</title>
        <authorList>
            <person name="Ruckert C."/>
            <person name="Nouioui I."/>
            <person name="Willmese J."/>
            <person name="van Wezel G."/>
            <person name="Klenk H.-P."/>
            <person name="Kalinowski J."/>
            <person name="Zotchev S.B."/>
        </authorList>
    </citation>
    <scope>NUCLEOTIDE SEQUENCE [LARGE SCALE GENOMIC DNA]</scope>
    <source>
        <strain evidence="2">ADI127-7</strain>
    </source>
</reference>
<proteinExistence type="predicted"/>
<dbReference type="EMBL" id="CP016076">
    <property type="protein sequence ID" value="APU14872.1"/>
    <property type="molecule type" value="Genomic_DNA"/>
</dbReference>
<dbReference type="KEGG" id="acad:UA74_14070"/>
<keyword evidence="2" id="KW-1185">Reference proteome</keyword>
<evidence type="ECO:0000313" key="1">
    <source>
        <dbReference type="EMBL" id="APU14872.1"/>
    </source>
</evidence>
<evidence type="ECO:0000313" key="2">
    <source>
        <dbReference type="Proteomes" id="UP000185511"/>
    </source>
</evidence>
<dbReference type="InterPro" id="IPR045592">
    <property type="entry name" value="DUF6461"/>
</dbReference>
<dbReference type="Pfam" id="PF20062">
    <property type="entry name" value="DUF6461"/>
    <property type="match status" value="1"/>
</dbReference>
<protein>
    <submittedName>
        <fullName evidence="1">Uncharacterized protein</fullName>
    </submittedName>
</protein>
<dbReference type="Proteomes" id="UP000185511">
    <property type="component" value="Chromosome"/>
</dbReference>